<keyword evidence="2" id="KW-0805">Transcription regulation</keyword>
<evidence type="ECO:0000256" key="5">
    <source>
        <dbReference type="ARBA" id="ARBA00023242"/>
    </source>
</evidence>
<evidence type="ECO:0000259" key="6">
    <source>
        <dbReference type="PROSITE" id="PS50066"/>
    </source>
</evidence>
<dbReference type="FunFam" id="3.40.1810.10:FF:000006">
    <property type="entry name" value="Agamous-like MADS-box protein AGL62"/>
    <property type="match status" value="1"/>
</dbReference>
<dbReference type="GO" id="GO:0000978">
    <property type="term" value="F:RNA polymerase II cis-regulatory region sequence-specific DNA binding"/>
    <property type="evidence" value="ECO:0007669"/>
    <property type="project" value="TreeGrafter"/>
</dbReference>
<dbReference type="AlphaFoldDB" id="A0A6A2ZI40"/>
<dbReference type="Proteomes" id="UP000436088">
    <property type="component" value="Unassembled WGS sequence"/>
</dbReference>
<dbReference type="Gene3D" id="6.10.140.920">
    <property type="match status" value="1"/>
</dbReference>
<dbReference type="InterPro" id="IPR033896">
    <property type="entry name" value="MEF2-like_N"/>
</dbReference>
<comment type="subcellular location">
    <subcellularLocation>
        <location evidence="1">Nucleus</location>
    </subcellularLocation>
</comment>
<dbReference type="CDD" id="cd00265">
    <property type="entry name" value="MADS_MEF2_like"/>
    <property type="match status" value="1"/>
</dbReference>
<dbReference type="PROSITE" id="PS50066">
    <property type="entry name" value="MADS_BOX_2"/>
    <property type="match status" value="1"/>
</dbReference>
<evidence type="ECO:0000256" key="3">
    <source>
        <dbReference type="ARBA" id="ARBA00023125"/>
    </source>
</evidence>
<dbReference type="GO" id="GO:0045944">
    <property type="term" value="P:positive regulation of transcription by RNA polymerase II"/>
    <property type="evidence" value="ECO:0007669"/>
    <property type="project" value="InterPro"/>
</dbReference>
<dbReference type="EMBL" id="VEPZ02001146">
    <property type="protein sequence ID" value="KAE8691684.1"/>
    <property type="molecule type" value="Genomic_DNA"/>
</dbReference>
<protein>
    <submittedName>
        <fullName evidence="7">Mads box protein</fullName>
    </submittedName>
</protein>
<comment type="caution">
    <text evidence="7">The sequence shown here is derived from an EMBL/GenBank/DDBJ whole genome shotgun (WGS) entry which is preliminary data.</text>
</comment>
<dbReference type="GO" id="GO:0000981">
    <property type="term" value="F:DNA-binding transcription factor activity, RNA polymerase II-specific"/>
    <property type="evidence" value="ECO:0007669"/>
    <property type="project" value="TreeGrafter"/>
</dbReference>
<accession>A0A6A2ZI40</accession>
<dbReference type="OrthoDB" id="1898716at2759"/>
<keyword evidence="5" id="KW-0539">Nucleus</keyword>
<dbReference type="GO" id="GO:0046983">
    <property type="term" value="F:protein dimerization activity"/>
    <property type="evidence" value="ECO:0007669"/>
    <property type="project" value="InterPro"/>
</dbReference>
<dbReference type="SMART" id="SM00432">
    <property type="entry name" value="MADS"/>
    <property type="match status" value="1"/>
</dbReference>
<dbReference type="PANTHER" id="PTHR11945:SF775">
    <property type="entry name" value="MADS-BOX DOMAIN-CONTAINING PROTEIN"/>
    <property type="match status" value="1"/>
</dbReference>
<keyword evidence="4" id="KW-0804">Transcription</keyword>
<evidence type="ECO:0000313" key="8">
    <source>
        <dbReference type="Proteomes" id="UP000436088"/>
    </source>
</evidence>
<keyword evidence="3" id="KW-0238">DNA-binding</keyword>
<dbReference type="InterPro" id="IPR002100">
    <property type="entry name" value="TF_MADSbox"/>
</dbReference>
<dbReference type="GO" id="GO:0005634">
    <property type="term" value="C:nucleus"/>
    <property type="evidence" value="ECO:0007669"/>
    <property type="project" value="UniProtKB-SubCell"/>
</dbReference>
<keyword evidence="8" id="KW-1185">Reference proteome</keyword>
<evidence type="ECO:0000313" key="7">
    <source>
        <dbReference type="EMBL" id="KAE8691684.1"/>
    </source>
</evidence>
<dbReference type="PANTHER" id="PTHR11945">
    <property type="entry name" value="MADS BOX PROTEIN"/>
    <property type="match status" value="1"/>
</dbReference>
<dbReference type="SUPFAM" id="SSF55455">
    <property type="entry name" value="SRF-like"/>
    <property type="match status" value="1"/>
</dbReference>
<dbReference type="PRINTS" id="PR00404">
    <property type="entry name" value="MADSDOMAIN"/>
</dbReference>
<feature type="domain" description="MADS-box" evidence="6">
    <location>
        <begin position="8"/>
        <end position="68"/>
    </location>
</feature>
<evidence type="ECO:0000256" key="4">
    <source>
        <dbReference type="ARBA" id="ARBA00023163"/>
    </source>
</evidence>
<evidence type="ECO:0000256" key="2">
    <source>
        <dbReference type="ARBA" id="ARBA00023015"/>
    </source>
</evidence>
<name>A0A6A2ZI40_HIBSY</name>
<evidence type="ECO:0000256" key="1">
    <source>
        <dbReference type="ARBA" id="ARBA00004123"/>
    </source>
</evidence>
<dbReference type="Gene3D" id="3.40.1810.10">
    <property type="entry name" value="Transcription factor, MADS-box"/>
    <property type="match status" value="1"/>
</dbReference>
<dbReference type="Pfam" id="PF00319">
    <property type="entry name" value="SRF-TF"/>
    <property type="match status" value="1"/>
</dbReference>
<reference evidence="7" key="1">
    <citation type="submission" date="2019-09" db="EMBL/GenBank/DDBJ databases">
        <title>Draft genome information of white flower Hibiscus syriacus.</title>
        <authorList>
            <person name="Kim Y.-M."/>
        </authorList>
    </citation>
    <scope>NUCLEOTIDE SEQUENCE [LARGE SCALE GENOMIC DNA]</scope>
    <source>
        <strain evidence="7">YM2019G1</strain>
    </source>
</reference>
<organism evidence="7 8">
    <name type="scientific">Hibiscus syriacus</name>
    <name type="common">Rose of Sharon</name>
    <dbReference type="NCBI Taxonomy" id="106335"/>
    <lineage>
        <taxon>Eukaryota</taxon>
        <taxon>Viridiplantae</taxon>
        <taxon>Streptophyta</taxon>
        <taxon>Embryophyta</taxon>
        <taxon>Tracheophyta</taxon>
        <taxon>Spermatophyta</taxon>
        <taxon>Magnoliopsida</taxon>
        <taxon>eudicotyledons</taxon>
        <taxon>Gunneridae</taxon>
        <taxon>Pentapetalae</taxon>
        <taxon>rosids</taxon>
        <taxon>malvids</taxon>
        <taxon>Malvales</taxon>
        <taxon>Malvaceae</taxon>
        <taxon>Malvoideae</taxon>
        <taxon>Hibiscus</taxon>
    </lineage>
</organism>
<proteinExistence type="predicted"/>
<sequence length="221" mass="24977">MVKSSSIRGRRKIEMKKIVKKTNLQVTFSKRRAGLFKKASELCTLCGVGVAIIVFSPAGKVFSFGHPRIESIVDRFFTPNPSGRKFIAHHNVIEPLRDANIRELNAHLAQLVEMFEVAKRNGEALDEVREAGRRQWWWQAPVDELGLSELQQLRNALQELKRNVWRQVDLLPAAVESSNWWPFSAPNGGGISGFGSEGNEMNASSGITQMYNFDQDLYVDF</sequence>
<dbReference type="InterPro" id="IPR036879">
    <property type="entry name" value="TF_MADSbox_sf"/>
</dbReference>
<gene>
    <name evidence="7" type="ORF">F3Y22_tig00110885pilonHSYRG00073</name>
</gene>